<dbReference type="AlphaFoldDB" id="A0A815ZGE2"/>
<feature type="region of interest" description="Disordered" evidence="6">
    <location>
        <begin position="32"/>
        <end position="51"/>
    </location>
</feature>
<accession>A0A815ZGE2</accession>
<dbReference type="GO" id="GO:0031436">
    <property type="term" value="C:BRCA1-BARD1 complex"/>
    <property type="evidence" value="ECO:0007669"/>
    <property type="project" value="TreeGrafter"/>
</dbReference>
<organism evidence="9 10">
    <name type="scientific">Adineta ricciae</name>
    <name type="common">Rotifer</name>
    <dbReference type="NCBI Taxonomy" id="249248"/>
    <lineage>
        <taxon>Eukaryota</taxon>
        <taxon>Metazoa</taxon>
        <taxon>Spiralia</taxon>
        <taxon>Gnathifera</taxon>
        <taxon>Rotifera</taxon>
        <taxon>Eurotatoria</taxon>
        <taxon>Bdelloidea</taxon>
        <taxon>Adinetida</taxon>
        <taxon>Adinetidae</taxon>
        <taxon>Adineta</taxon>
    </lineage>
</organism>
<dbReference type="PROSITE" id="PS50172">
    <property type="entry name" value="BRCT"/>
    <property type="match status" value="2"/>
</dbReference>
<evidence type="ECO:0000313" key="9">
    <source>
        <dbReference type="EMBL" id="CAF1583764.1"/>
    </source>
</evidence>
<comment type="caution">
    <text evidence="9">The sequence shown here is derived from an EMBL/GenBank/DDBJ whole genome shotgun (WGS) entry which is preliminary data.</text>
</comment>
<evidence type="ECO:0000256" key="4">
    <source>
        <dbReference type="ARBA" id="ARBA00023204"/>
    </source>
</evidence>
<keyword evidence="3" id="KW-0227">DNA damage</keyword>
<evidence type="ECO:0000256" key="1">
    <source>
        <dbReference type="ARBA" id="ARBA00004123"/>
    </source>
</evidence>
<dbReference type="GO" id="GO:0000724">
    <property type="term" value="P:double-strand break repair via homologous recombination"/>
    <property type="evidence" value="ECO:0007669"/>
    <property type="project" value="TreeGrafter"/>
</dbReference>
<evidence type="ECO:0000259" key="7">
    <source>
        <dbReference type="PROSITE" id="PS50172"/>
    </source>
</evidence>
<feature type="compositionally biased region" description="Basic residues" evidence="6">
    <location>
        <begin position="115"/>
        <end position="127"/>
    </location>
</feature>
<sequence length="614" mass="68363">MKMPSSSTKKKNVSSNITRPSLIDTMLLTSTPLRRSPAIPSTATSTRSATNLTIFKEKNQTYEDMQLLSLTKNMNKKEKKLTSTNKSVRKRSKSRKSVIAEEDDDETENDEDTKTRRKPPTNKRKTTAMKQPPEEPITKKLRRNAALNNKRSTKPVIGKSSAGSSDGCTTAEEENEETRLIEQSKLYIEGPGIRQNHKKINEHNTIIGEKIQSLRSHQRIQPTLPSPILSRSTHAKQDVVVAPAQSSSPVKIKTASRITFALPPPPSTTSPVLTNILDSVHPPSPQMPPTTTAASIETQTDISSHSIVQEKQCQTGSVEMANQTVQTDSSTTELVSVGIQYHSALSQSEQQQHIVCRDLTVCACVEQLVKTRQFICDASAKLQVSSIHRPTKISKQTMTVDEASPSIMVLAKSSLKAEQQIIFEQFISQFNIRYSNVVDETTTHLITDSLDENTPLVCPLTLKVIQATARHLPIISIQWLVASITHQIIVPSQIYEIFLGDPTYGYHGGFLRSRIPRSQGLFQGISFLLECPEQNACPAILADNRALRELIYLCGGTIVDEFHSNPSSTIIVLCNEMKRKDQLYTAYVKPEWLLASIAQYNLQPFQQFFVHCSS</sequence>
<reference evidence="9" key="1">
    <citation type="submission" date="2021-02" db="EMBL/GenBank/DDBJ databases">
        <authorList>
            <person name="Nowell W R."/>
        </authorList>
    </citation>
    <scope>NUCLEOTIDE SEQUENCE</scope>
</reference>
<dbReference type="SMART" id="SM00292">
    <property type="entry name" value="BRCT"/>
    <property type="match status" value="2"/>
</dbReference>
<evidence type="ECO:0000256" key="2">
    <source>
        <dbReference type="ARBA" id="ARBA00022737"/>
    </source>
</evidence>
<feature type="domain" description="BRCT" evidence="7">
    <location>
        <begin position="423"/>
        <end position="497"/>
    </location>
</feature>
<dbReference type="InterPro" id="IPR036420">
    <property type="entry name" value="BRCT_dom_sf"/>
</dbReference>
<dbReference type="OrthoDB" id="10025918at2759"/>
<dbReference type="GO" id="GO:0070531">
    <property type="term" value="C:BRCA1-A complex"/>
    <property type="evidence" value="ECO:0007669"/>
    <property type="project" value="TreeGrafter"/>
</dbReference>
<feature type="compositionally biased region" description="Basic residues" evidence="6">
    <location>
        <begin position="87"/>
        <end position="96"/>
    </location>
</feature>
<dbReference type="EMBL" id="CAJNOR010006045">
    <property type="protein sequence ID" value="CAF1583764.1"/>
    <property type="molecule type" value="Genomic_DNA"/>
</dbReference>
<dbReference type="Proteomes" id="UP000663828">
    <property type="component" value="Unassembled WGS sequence"/>
</dbReference>
<keyword evidence="2" id="KW-0677">Repeat</keyword>
<dbReference type="SUPFAM" id="SSF52113">
    <property type="entry name" value="BRCT domain"/>
    <property type="match status" value="2"/>
</dbReference>
<evidence type="ECO:0000256" key="3">
    <source>
        <dbReference type="ARBA" id="ARBA00022763"/>
    </source>
</evidence>
<proteinExistence type="predicted"/>
<feature type="domain" description="BRCT" evidence="7">
    <location>
        <begin position="517"/>
        <end position="610"/>
    </location>
</feature>
<comment type="subcellular location">
    <subcellularLocation>
        <location evidence="1">Nucleus</location>
    </subcellularLocation>
</comment>
<dbReference type="GO" id="GO:0045944">
    <property type="term" value="P:positive regulation of transcription by RNA polymerase II"/>
    <property type="evidence" value="ECO:0007669"/>
    <property type="project" value="TreeGrafter"/>
</dbReference>
<dbReference type="PANTHER" id="PTHR13763:SF0">
    <property type="entry name" value="BREAST CANCER TYPE 1 SUSCEPTIBILITY PROTEIN"/>
    <property type="match status" value="1"/>
</dbReference>
<evidence type="ECO:0000313" key="8">
    <source>
        <dbReference type="EMBL" id="CAF1351223.1"/>
    </source>
</evidence>
<dbReference type="InterPro" id="IPR031099">
    <property type="entry name" value="BRCA1-associated"/>
</dbReference>
<dbReference type="Pfam" id="PF00533">
    <property type="entry name" value="BRCT"/>
    <property type="match status" value="1"/>
</dbReference>
<evidence type="ECO:0000256" key="6">
    <source>
        <dbReference type="SAM" id="MobiDB-lite"/>
    </source>
</evidence>
<dbReference type="Gene3D" id="3.40.50.10190">
    <property type="entry name" value="BRCT domain"/>
    <property type="match status" value="2"/>
</dbReference>
<protein>
    <recommendedName>
        <fullName evidence="7">BRCT domain-containing protein</fullName>
    </recommendedName>
</protein>
<evidence type="ECO:0000313" key="10">
    <source>
        <dbReference type="Proteomes" id="UP000663828"/>
    </source>
</evidence>
<dbReference type="PANTHER" id="PTHR13763">
    <property type="entry name" value="BREAST CANCER TYPE 1 SUSCEPTIBILITY PROTEIN BRCA1"/>
    <property type="match status" value="1"/>
</dbReference>
<dbReference type="InterPro" id="IPR001357">
    <property type="entry name" value="BRCT_dom"/>
</dbReference>
<dbReference type="Pfam" id="PF16589">
    <property type="entry name" value="BRCT_2"/>
    <property type="match status" value="1"/>
</dbReference>
<keyword evidence="10" id="KW-1185">Reference proteome</keyword>
<gene>
    <name evidence="8" type="ORF">EDS130_LOCUS33290</name>
    <name evidence="9" type="ORF">XAT740_LOCUS45804</name>
</gene>
<feature type="region of interest" description="Disordered" evidence="6">
    <location>
        <begin position="70"/>
        <end position="177"/>
    </location>
</feature>
<name>A0A815ZGE2_ADIRI</name>
<keyword evidence="5" id="KW-0539">Nucleus</keyword>
<feature type="region of interest" description="Disordered" evidence="6">
    <location>
        <begin position="1"/>
        <end position="20"/>
    </location>
</feature>
<dbReference type="GO" id="GO:0004842">
    <property type="term" value="F:ubiquitin-protein transferase activity"/>
    <property type="evidence" value="ECO:0007669"/>
    <property type="project" value="TreeGrafter"/>
</dbReference>
<dbReference type="Proteomes" id="UP000663852">
    <property type="component" value="Unassembled WGS sequence"/>
</dbReference>
<evidence type="ECO:0000256" key="5">
    <source>
        <dbReference type="ARBA" id="ARBA00023242"/>
    </source>
</evidence>
<feature type="compositionally biased region" description="Acidic residues" evidence="6">
    <location>
        <begin position="100"/>
        <end position="111"/>
    </location>
</feature>
<dbReference type="EMBL" id="CAJNOJ010000264">
    <property type="protein sequence ID" value="CAF1351223.1"/>
    <property type="molecule type" value="Genomic_DNA"/>
</dbReference>
<keyword evidence="4" id="KW-0234">DNA repair</keyword>